<proteinExistence type="predicted"/>
<evidence type="ECO:0000313" key="1">
    <source>
        <dbReference type="EMBL" id="JAT87512.1"/>
    </source>
</evidence>
<protein>
    <submittedName>
        <fullName evidence="1">Uncharacterized protein</fullName>
    </submittedName>
</protein>
<gene>
    <name evidence="1" type="ORF">g.1156</name>
</gene>
<dbReference type="OrthoDB" id="20900at2759"/>
<feature type="non-terminal residue" evidence="1">
    <location>
        <position position="117"/>
    </location>
</feature>
<sequence>MNQILQKIRDVDANKSDAVKEALTPFFANLLKHKETDCIVWLRALASVIDRFPKYCISNRLQIETYLSHFLDCTNYGRAVEAAKCAHLLQRVRPTKEKAATAQSCWRDQMSALCSAA</sequence>
<reference evidence="1" key="1">
    <citation type="submission" date="2015-09" db="EMBL/GenBank/DDBJ databases">
        <title>De novo assembly of Pectinophora gossypiella (Pink Bollworm) gut transcriptome.</title>
        <authorList>
            <person name="Tassone E.E."/>
        </authorList>
    </citation>
    <scope>NUCLEOTIDE SEQUENCE</scope>
</reference>
<dbReference type="AlphaFoldDB" id="A0A1E1WKJ0"/>
<accession>A0A1E1WKJ0</accession>
<organism evidence="1">
    <name type="scientific">Pectinophora gossypiella</name>
    <name type="common">Cotton pink bollworm</name>
    <name type="synonym">Depressaria gossypiella</name>
    <dbReference type="NCBI Taxonomy" id="13191"/>
    <lineage>
        <taxon>Eukaryota</taxon>
        <taxon>Metazoa</taxon>
        <taxon>Ecdysozoa</taxon>
        <taxon>Arthropoda</taxon>
        <taxon>Hexapoda</taxon>
        <taxon>Insecta</taxon>
        <taxon>Pterygota</taxon>
        <taxon>Neoptera</taxon>
        <taxon>Endopterygota</taxon>
        <taxon>Lepidoptera</taxon>
        <taxon>Glossata</taxon>
        <taxon>Ditrysia</taxon>
        <taxon>Gelechioidea</taxon>
        <taxon>Gelechiidae</taxon>
        <taxon>Apatetrinae</taxon>
        <taxon>Pectinophora</taxon>
    </lineage>
</organism>
<dbReference type="EMBL" id="GDQN01003542">
    <property type="protein sequence ID" value="JAT87512.1"/>
    <property type="molecule type" value="Transcribed_RNA"/>
</dbReference>
<name>A0A1E1WKJ0_PECGO</name>